<feature type="transmembrane region" description="Helical" evidence="1">
    <location>
        <begin position="25"/>
        <end position="43"/>
    </location>
</feature>
<evidence type="ECO:0000313" key="3">
    <source>
        <dbReference type="Proteomes" id="UP001268819"/>
    </source>
</evidence>
<dbReference type="RefSeq" id="WP_306744651.1">
    <property type="nucleotide sequence ID" value="NZ_BAAAXB010000001.1"/>
</dbReference>
<sequence length="54" mass="6300">MVISGVQFTIWLLMSLISTSFKTPFWLWTVGLGGGALLLWWFLDPARRDRERTE</sequence>
<evidence type="ECO:0000313" key="2">
    <source>
        <dbReference type="EMBL" id="MDR6594606.1"/>
    </source>
</evidence>
<gene>
    <name evidence="2" type="ORF">J2S66_002990</name>
</gene>
<proteinExistence type="predicted"/>
<evidence type="ECO:0000256" key="1">
    <source>
        <dbReference type="SAM" id="Phobius"/>
    </source>
</evidence>
<dbReference type="EMBL" id="JAVDSG010000001">
    <property type="protein sequence ID" value="MDR6594606.1"/>
    <property type="molecule type" value="Genomic_DNA"/>
</dbReference>
<accession>A0ABU1PVZ8</accession>
<keyword evidence="1" id="KW-0472">Membrane</keyword>
<name>A0ABU1PVZ8_9PSEU</name>
<reference evidence="2 3" key="1">
    <citation type="submission" date="2023-07" db="EMBL/GenBank/DDBJ databases">
        <title>Sequencing the genomes of 1000 actinobacteria strains.</title>
        <authorList>
            <person name="Klenk H.-P."/>
        </authorList>
    </citation>
    <scope>NUCLEOTIDE SEQUENCE [LARGE SCALE GENOMIC DNA]</scope>
    <source>
        <strain evidence="2 3">DSM 43749</strain>
    </source>
</reference>
<keyword evidence="1" id="KW-1133">Transmembrane helix</keyword>
<keyword evidence="3" id="KW-1185">Reference proteome</keyword>
<dbReference type="Proteomes" id="UP001268819">
    <property type="component" value="Unassembled WGS sequence"/>
</dbReference>
<organism evidence="2 3">
    <name type="scientific">Saccharothrix longispora</name>
    <dbReference type="NCBI Taxonomy" id="33920"/>
    <lineage>
        <taxon>Bacteria</taxon>
        <taxon>Bacillati</taxon>
        <taxon>Actinomycetota</taxon>
        <taxon>Actinomycetes</taxon>
        <taxon>Pseudonocardiales</taxon>
        <taxon>Pseudonocardiaceae</taxon>
        <taxon>Saccharothrix</taxon>
    </lineage>
</organism>
<comment type="caution">
    <text evidence="2">The sequence shown here is derived from an EMBL/GenBank/DDBJ whole genome shotgun (WGS) entry which is preliminary data.</text>
</comment>
<keyword evidence="1" id="KW-0812">Transmembrane</keyword>
<protein>
    <submittedName>
        <fullName evidence="2">Uncharacterized protein</fullName>
    </submittedName>
</protein>